<name>A0AAU1LM72_9ACTN</name>
<dbReference type="EMBL" id="CP108169">
    <property type="protein sequence ID" value="WTQ72311.1"/>
    <property type="molecule type" value="Genomic_DNA"/>
</dbReference>
<dbReference type="AlphaFoldDB" id="A0AAU1LM72"/>
<feature type="domain" description="HipA-like kinase" evidence="2">
    <location>
        <begin position="14"/>
        <end position="240"/>
    </location>
</feature>
<reference evidence="3" key="1">
    <citation type="submission" date="2022-10" db="EMBL/GenBank/DDBJ databases">
        <title>The complete genomes of actinobacterial strains from the NBC collection.</title>
        <authorList>
            <person name="Joergensen T.S."/>
            <person name="Alvarez Arevalo M."/>
            <person name="Sterndorff E.B."/>
            <person name="Faurdal D."/>
            <person name="Vuksanovic O."/>
            <person name="Mourched A.-S."/>
            <person name="Charusanti P."/>
            <person name="Shaw S."/>
            <person name="Blin K."/>
            <person name="Weber T."/>
        </authorList>
    </citation>
    <scope>NUCLEOTIDE SEQUENCE</scope>
    <source>
        <strain evidence="3">NBC_00148</strain>
    </source>
</reference>
<evidence type="ECO:0000313" key="3">
    <source>
        <dbReference type="EMBL" id="WTQ72311.1"/>
    </source>
</evidence>
<accession>A0AAU1LM72</accession>
<protein>
    <recommendedName>
        <fullName evidence="2">HipA-like kinase domain-containing protein</fullName>
    </recommendedName>
</protein>
<evidence type="ECO:0000256" key="1">
    <source>
        <dbReference type="SAM" id="MobiDB-lite"/>
    </source>
</evidence>
<proteinExistence type="predicted"/>
<dbReference type="InterPro" id="IPR046748">
    <property type="entry name" value="HipA_2"/>
</dbReference>
<organism evidence="3">
    <name type="scientific">Streptomyces sp. NBC_00148</name>
    <dbReference type="NCBI Taxonomy" id="2903626"/>
    <lineage>
        <taxon>Bacteria</taxon>
        <taxon>Bacillati</taxon>
        <taxon>Actinomycetota</taxon>
        <taxon>Actinomycetes</taxon>
        <taxon>Kitasatosporales</taxon>
        <taxon>Streptomycetaceae</taxon>
        <taxon>Streptomyces</taxon>
    </lineage>
</organism>
<gene>
    <name evidence="3" type="ORF">OG222_04095</name>
</gene>
<sequence length="294" mass="31824">MLEEVVATRYVTPLREGGSLPGIVEADDLGTYVMKFTGAGQGRKTLVAEVICGELGRRLGLRVPELVTIQLDPVIGLAEPDQEVQELLKASAGLNLGMDFLPGSLGFDPLAYEVGAAEAGKVVWFDALINNVDRSWRNPNMLVWHGEPWLIDHGATMIWHHNWPGAQASAAKPYNASDHVLAPFGPDIASAAAELAPLVTEELLTEVAAEVPDEWLAGEPGFETTDQLRRAYVEPLLARAGSIHERILMDEPTRTRPSQAPGWLTDHLTSWPHPTKKDRDAPAAAGPNSKDGGR</sequence>
<evidence type="ECO:0000259" key="2">
    <source>
        <dbReference type="Pfam" id="PF20613"/>
    </source>
</evidence>
<dbReference type="Pfam" id="PF20613">
    <property type="entry name" value="HipA_2"/>
    <property type="match status" value="1"/>
</dbReference>
<feature type="region of interest" description="Disordered" evidence="1">
    <location>
        <begin position="248"/>
        <end position="294"/>
    </location>
</feature>